<sequence length="468" mass="50260">MAPKPSPELSIEQKLETVQRLFNELDKFEQLLKTDQERELQKVSAAKNREDVGKLQKSYLELIPTYRSQLRRHEKKLRSFLSKIRAPTSGDIRSSAIGIYNDINAYKVSSTERVELEAQIDSDLKDTQKEIKRLSVDYKRTSIERATKRSTDARESDVKSASSDAGSPWNFDGQAPSVRTSQDSQRIIRSGDGTTRTPQSSNCDSIPIGRKILHSGLQGIVEQTSQTASYSVPPVVTSMSSEGLSPRPANIDRGRSFYSGGPNYVHAAPVAPQQTGPLGYPASSPQAPNPGFNSLGYPFGPPLNIGGRPAYAHGGDDNVDRRTADFGGFSSPPLPISHHDHGGSRVRSQSIGSFTGSQASTDTGPSSSGEGYSIARDSYYSVVGGAAQVPAGYYSPQGYPATSSNPLGGGSIYAAGAPPGPSSQHMGWPSSSAAYQSSSGPTYPSQDPRPAGENPWWDGPKDGRYGRK</sequence>
<feature type="region of interest" description="Disordered" evidence="2">
    <location>
        <begin position="395"/>
        <end position="468"/>
    </location>
</feature>
<gene>
    <name evidence="3" type="ORF">NLJ89_g5931</name>
</gene>
<dbReference type="OrthoDB" id="10513409at2759"/>
<feature type="region of interest" description="Disordered" evidence="2">
    <location>
        <begin position="146"/>
        <end position="205"/>
    </location>
</feature>
<proteinExistence type="predicted"/>
<comment type="caution">
    <text evidence="3">The sequence shown here is derived from an EMBL/GenBank/DDBJ whole genome shotgun (WGS) entry which is preliminary data.</text>
</comment>
<dbReference type="Proteomes" id="UP001148786">
    <property type="component" value="Unassembled WGS sequence"/>
</dbReference>
<protein>
    <submittedName>
        <fullName evidence="3">Uncharacterized protein</fullName>
    </submittedName>
</protein>
<evidence type="ECO:0000256" key="2">
    <source>
        <dbReference type="SAM" id="MobiDB-lite"/>
    </source>
</evidence>
<keyword evidence="1" id="KW-0175">Coiled coil</keyword>
<organism evidence="3 4">
    <name type="scientific">Agrocybe chaxingu</name>
    <dbReference type="NCBI Taxonomy" id="84603"/>
    <lineage>
        <taxon>Eukaryota</taxon>
        <taxon>Fungi</taxon>
        <taxon>Dikarya</taxon>
        <taxon>Basidiomycota</taxon>
        <taxon>Agaricomycotina</taxon>
        <taxon>Agaricomycetes</taxon>
        <taxon>Agaricomycetidae</taxon>
        <taxon>Agaricales</taxon>
        <taxon>Agaricineae</taxon>
        <taxon>Strophariaceae</taxon>
        <taxon>Agrocybe</taxon>
    </lineage>
</organism>
<keyword evidence="4" id="KW-1185">Reference proteome</keyword>
<feature type="compositionally biased region" description="Polar residues" evidence="2">
    <location>
        <begin position="346"/>
        <end position="370"/>
    </location>
</feature>
<evidence type="ECO:0000313" key="3">
    <source>
        <dbReference type="EMBL" id="KAJ3508113.1"/>
    </source>
</evidence>
<feature type="compositionally biased region" description="Low complexity" evidence="2">
    <location>
        <begin position="430"/>
        <end position="439"/>
    </location>
</feature>
<dbReference type="AlphaFoldDB" id="A0A9W8MWH8"/>
<accession>A0A9W8MWH8</accession>
<evidence type="ECO:0000313" key="4">
    <source>
        <dbReference type="Proteomes" id="UP001148786"/>
    </source>
</evidence>
<feature type="coiled-coil region" evidence="1">
    <location>
        <begin position="11"/>
        <end position="38"/>
    </location>
</feature>
<feature type="compositionally biased region" description="Basic and acidic residues" evidence="2">
    <location>
        <begin position="314"/>
        <end position="324"/>
    </location>
</feature>
<feature type="region of interest" description="Disordered" evidence="2">
    <location>
        <begin position="308"/>
        <end position="370"/>
    </location>
</feature>
<reference evidence="3" key="1">
    <citation type="submission" date="2022-07" db="EMBL/GenBank/DDBJ databases">
        <title>Genome Sequence of Agrocybe chaxingu.</title>
        <authorList>
            <person name="Buettner E."/>
        </authorList>
    </citation>
    <scope>NUCLEOTIDE SEQUENCE</scope>
    <source>
        <strain evidence="3">MP-N11</strain>
    </source>
</reference>
<feature type="compositionally biased region" description="Polar residues" evidence="2">
    <location>
        <begin position="177"/>
        <end position="204"/>
    </location>
</feature>
<feature type="compositionally biased region" description="Basic and acidic residues" evidence="2">
    <location>
        <begin position="459"/>
        <end position="468"/>
    </location>
</feature>
<evidence type="ECO:0000256" key="1">
    <source>
        <dbReference type="SAM" id="Coils"/>
    </source>
</evidence>
<name>A0A9W8MWH8_9AGAR</name>
<feature type="compositionally biased region" description="Basic and acidic residues" evidence="2">
    <location>
        <begin position="146"/>
        <end position="158"/>
    </location>
</feature>
<dbReference type="EMBL" id="JANKHO010000592">
    <property type="protein sequence ID" value="KAJ3508113.1"/>
    <property type="molecule type" value="Genomic_DNA"/>
</dbReference>